<feature type="domain" description="DUF11" evidence="3">
    <location>
        <begin position="1437"/>
        <end position="1551"/>
    </location>
</feature>
<accession>A0A0P6XW09</accession>
<name>A0A0P6XW09_9CHLR</name>
<feature type="domain" description="DUF11" evidence="3">
    <location>
        <begin position="1922"/>
        <end position="2045"/>
    </location>
</feature>
<protein>
    <recommendedName>
        <fullName evidence="3">DUF11 domain-containing protein</fullName>
    </recommendedName>
</protein>
<dbReference type="Pfam" id="PF05753">
    <property type="entry name" value="TRAP_beta"/>
    <property type="match status" value="1"/>
</dbReference>
<organism evidence="4 5">
    <name type="scientific">Levilinea saccharolytica</name>
    <dbReference type="NCBI Taxonomy" id="229921"/>
    <lineage>
        <taxon>Bacteria</taxon>
        <taxon>Bacillati</taxon>
        <taxon>Chloroflexota</taxon>
        <taxon>Anaerolineae</taxon>
        <taxon>Anaerolineales</taxon>
        <taxon>Anaerolineaceae</taxon>
        <taxon>Levilinea</taxon>
    </lineage>
</organism>
<dbReference type="Gene3D" id="2.40.260.10">
    <property type="entry name" value="Sortase"/>
    <property type="match status" value="1"/>
</dbReference>
<dbReference type="STRING" id="229921.ADN01_14370"/>
<evidence type="ECO:0000313" key="5">
    <source>
        <dbReference type="Proteomes" id="UP000050501"/>
    </source>
</evidence>
<evidence type="ECO:0000256" key="2">
    <source>
        <dbReference type="SAM" id="MobiDB-lite"/>
    </source>
</evidence>
<dbReference type="Pfam" id="PF04203">
    <property type="entry name" value="Sortase"/>
    <property type="match status" value="1"/>
</dbReference>
<dbReference type="PATRIC" id="fig|229921.5.peg.2044"/>
<reference evidence="4 5" key="1">
    <citation type="submission" date="2015-07" db="EMBL/GenBank/DDBJ databases">
        <title>Genome sequence of Levilinea saccharolytica DSM 16555.</title>
        <authorList>
            <person name="Hemp J."/>
            <person name="Ward L.M."/>
            <person name="Pace L.A."/>
            <person name="Fischer W.W."/>
        </authorList>
    </citation>
    <scope>NUCLEOTIDE SEQUENCE [LARGE SCALE GENOMIC DNA]</scope>
    <source>
        <strain evidence="4 5">KIBI-1</strain>
    </source>
</reference>
<sequence length="3580" mass="372463">MTLSLGGKPAAAKDFQDPIPEAIINLQAETFLGTTFTFDVVFDNTSSDLVTGVGFGPYLDVFLPTGGVDGMSAGGPEDGISFNSAQYQGFPVQVFPVIDCFSGTQVTHPLTNQLINCPAAPGGMYAPFHWQMVVVELPFGSFSIDQPPAPITFSATLSDYADLSVPLPVVARAGFRFGQDPLDNPVSDPVVVSGDFTQYTEPVLLRLIKQYNWREDETSTGPNFTRSYTVNLDIAEGQVLNNVTLSDLLPAEMQYVALTAVNPGAVSCSYPDTAIPGGTLSCSFSSVTGGAGAADGSLTFSFYVPLLDAGGNRVIDPNSGGCVDLDNAISAQGTWDPIDDRDSEALTDILTDPAHTLEACSHTVQKSNGIVTDITPAGLSPYDTLEYTLDFQVSDFFAENGIVLTDVISDGLRFDSGFTPTLSINGHTFTLATTTFDSSNYSVIPNYTPASPAPNDGSTQIIFRVSDELNDQLGSDMLRGGCVPAVGVTDPDCTSPDNDGPTTGVIRYRAQVQKEFSDTYPSGDPSVDQGDVLSNSVVMVGNVLDTLSLLPTGGTPVEDSQSSVSIQRGSLTKSIYAINGNTGYTSPVLVSPGDTVTYRLQYALFTSDVEKLRLVDYLPLPVFSAGEVTTFNDLIGAVPAAGTANFGPADTFRQWYGTTPALSVDAANNSVSFYYGDFDIDPSRASLVDILFTVTVSDRPFADGLYLTNQVQATEGATNADPQQSTDLVQIQLAEPVVSVAKGVVWTDRSSAVFSPDPAAPVTFNAPGACPRFSGSIDSLSLAGTPIDSDVSGLDAGDLVTFAIVLENTGRSSAFDVTVEDSLPAGLAIPSGGLNLCVTDGNGTALAYSDLGGGLFGSGIRLNDGTTGALTRGKDSSGDLVDTGTNIAVVTFDLQLEISIEPPNAITNTAILTNYAGTEGGEDHTASDLDDDAIVDLLPPTVLKTMTGTNQAHTADPNVTIGELVDYSIAVTVPEGTLPNARVTDTLPSGLAFVDCLEVTAPASVFAPAQLAALCNDPTNPTVAAGGVSATWDLGTIVNTDTDNSVAEVITIKYRVAVTNVAANAQGATRVNQARFEWDGGSVTDAADPIRIVEPQLQIGKTVLPTTGDAGNSVEFTIVLQHAAGSGADAFNVNFTDAVPTGLTFSPGTFSITGYAPTSSVNTPPFSATWDSFPLGSVATIKFSATLDSNVSPGQVITNTAYTNWSSLPGNVTATQSPYSALAVERTGFPADPGGSENDYTRQSAANVTVNVPTPVKSLVSTSEAHTTGSAVTVGEVVRYRLAVQIPEGEATLVTLQDLLPVNGLYMDGTARFTFVSNGAGITSSLKACTNDAGASATLANLASNLVDCTFDAGMITGGPFVSGTDPTFAFGNLVNLDRDDDGEFLVVEFNMLLMNTTANQLTSPATTRANQFRLYVNSVLRGTSNSVSISVTEPVLTVAKALVSTPLDAKDPFSYSVTVRNPGPITAFDIRMVDAIPLQLNLLGYSDTRPATSAITADTSTATQVDLMLNQLQPGEEWVITLQVEVKEGTLVGLTIANSANIRWTSLPGDNGTVGNPTGSTAPGTPGSATGERDGSGGTGTLNDYTASDPENLTLVSPAVQKFDPIPAVATIGDLVNYLIEVSVPEGTVQDLVVTDLLPAGLRYENYAVLVNAGDGGGVLTETYGGTVTLTPTVVNSGASGDDVRFEFGDVVTTGDNNPGNNRFLIQVAVRVLNEIGNVQGTVLANTARMEYTNPNDGSTTQLNTGPRNLSLVEPQITLLKSVVPTSGIEAGDTLTYTLQISNTGASTAYDVFVEDQIPAGLGFDTGSQICNLYNAGVLAGPIGAQTSLIGSVLRLEGSPTDSWDLASTDPDTYIECTYTATVLPELFLSGTHINVADADWGTQDGSANPDERNYVDAVPYPVDQNQDQDSASVSGDGPIIEKSVDRTVVTIGDTVTYTLTVTSPLGTARNLVIEDVLPAGMLFNAAPVTIDGIDDAGLAFTSSDPAGGTVPVTLTWNFGNAEITKSPATITYTATVANVTTNQSGTTLTNQATLNYDLADGTPAPEQLDDTTVTIVEPQITLVKSVSLSSGVEAGDILTYTLQISSSGASTAYDVFVEDQIPAGLEFNTNSQICELYDAGVLTGPIGAQSSLTGSLLRLEGNPTGSWDLAATDPDTYILCTYTVTVLPDLFLSGTHINLADADWGTQDGSSNPQERNYEDAPGPLYPVDQDQDQDSAPVSGDGPLIEKGVDKTVVTIGETVTYTLTITSPLGTARNLVIEDVLPAGMLFNAAPVTIDGIDTGALVFSSTDPAGGTVPVTLTWDFGDAAISKSPATITYTATAANVAANQAGTTLSNAVSLNYDLADGTPATEQTDATTVTVVEPTLTIDKQITTLPDPLDAGGVVSYSLLVSNPAGINTATAYNVTLEDTLPAALSLQPATVVVTPSAGVVNAAVSISGNVITVTADAVPVGDSIQVVFSAAINDGAPAGSTITNAATVEWSSMPGTPAEERNGDDGPGGTLDDYAAADSDAFTLLDTPEIAKSIAGTSLSDTTLPVVTIGEIVRYRLVVTLPEGLASSVVVSDVLPLGLRYVSGSAVVDRTGFAGTVPDPTVTGGTTDGEDVIFTFGSTVVNGDNDPNNDSFAIEFEAVVLDVAGNVGLPPAATVLTNQANVVLNGGTAVDSNPVDVTVGEPRLVISKVFTPDQAAANDNVTVTLTVQNVGTTPAYDVLVEDSFPKLRFPVIGEGITPSDFTYALVDADPNWTVTYTGGPIPAGGTRDFDFVVTLANDFASGETYLNTAYVNEYSTLPGDDPNERDEPIAQGEDTLTGISPELNITKTDYVDTAAPGDTLIYDLTISNIGERDATGVVVTETVPQGTTFNSASSSAGWSCTTTAGVTTCEYTIGALAASASVTIQFAVTVNDPLGATITSILNTATVADDGTHGADPNLDDNTTSDEDAIGGALPDLTATKAVILAVDANDNDTVSAGDTLRYTVTLVNSGNQDAGNVVFTDTPDANTALVVGSVTTTQGTVVVGNTAGDTTVEVQVGDLAGKGGSVTIVFDVLFADPLPEDVVAVANQGLFAGDNFEDTPTDDPASTPEDDPTITVLDTAFSKRVVSSNQEFTPDGNVAIGEIVTYEVRMMIPPTALQNVRLVDELSAGLSFVRCVSITPGDPALATNVVGGFDAVCAAPVLEPIPATSTAPEDMDRKVTFALGTLTNGSADNVPLTFTYEAVVLNSAANQDGVQVDNAATWTWDGGSLTTSAQDQTIVEPDLAVLKSVDAETVLPGTIVKFTLKVWHTKDSRTDAFNVVLTDKVPSGLSYVTGSLKPVKGPVPTVLDEAGAPTLTVTWDSFPLGSEPSVVEFKARVGNLGPGTEVVNNANVAWTSLPGNVFDPQTRNPLSTERFYDPASTVNIYGARSSAAIRIPTLPKTGFAPGKVTPLGAQPVGYYQDLGDLWLEIPALNVKEPILGVPGSKDGWDLTWLGESVGYLNGTAFPTWEGNTGLTAHVYNADGSPGPFQRLHELRWGDVVILHGYGQRYVYEVRENVKTWEGDLSPLRTESMDWVTLITCQGYDETINEYIWRVAVRAVLVRVEPE</sequence>
<dbReference type="InterPro" id="IPR047589">
    <property type="entry name" value="DUF11_rpt"/>
</dbReference>
<dbReference type="InterPro" id="IPR005754">
    <property type="entry name" value="Sortase"/>
</dbReference>
<evidence type="ECO:0000259" key="3">
    <source>
        <dbReference type="Pfam" id="PF01345"/>
    </source>
</evidence>
<dbReference type="InterPro" id="IPR013783">
    <property type="entry name" value="Ig-like_fold"/>
</dbReference>
<dbReference type="InterPro" id="IPR051172">
    <property type="entry name" value="Chlamydia_OmcB"/>
</dbReference>
<dbReference type="Proteomes" id="UP000050501">
    <property type="component" value="Unassembled WGS sequence"/>
</dbReference>
<proteinExistence type="predicted"/>
<comment type="caution">
    <text evidence="4">The sequence shown here is derived from an EMBL/GenBank/DDBJ whole genome shotgun (WGS) entry which is preliminary data.</text>
</comment>
<dbReference type="SUPFAM" id="SSF63817">
    <property type="entry name" value="Sortase"/>
    <property type="match status" value="1"/>
</dbReference>
<dbReference type="InterPro" id="IPR001434">
    <property type="entry name" value="OmcB-like_DUF11"/>
</dbReference>
<feature type="domain" description="DUF11" evidence="3">
    <location>
        <begin position="2963"/>
        <end position="3077"/>
    </location>
</feature>
<dbReference type="EMBL" id="LGCM01000048">
    <property type="protein sequence ID" value="KPL79552.1"/>
    <property type="molecule type" value="Genomic_DNA"/>
</dbReference>
<keyword evidence="5" id="KW-1185">Reference proteome</keyword>
<dbReference type="Pfam" id="PF01345">
    <property type="entry name" value="DUF11"/>
    <property type="match status" value="8"/>
</dbReference>
<evidence type="ECO:0000313" key="4">
    <source>
        <dbReference type="EMBL" id="KPL79552.1"/>
    </source>
</evidence>
<dbReference type="InterPro" id="IPR026466">
    <property type="entry name" value="Fim_isopep_form_D2_dom"/>
</dbReference>
<feature type="region of interest" description="Disordered" evidence="2">
    <location>
        <begin position="2485"/>
        <end position="2505"/>
    </location>
</feature>
<dbReference type="GO" id="GO:0016787">
    <property type="term" value="F:hydrolase activity"/>
    <property type="evidence" value="ECO:0007669"/>
    <property type="project" value="UniProtKB-KW"/>
</dbReference>
<feature type="region of interest" description="Disordered" evidence="2">
    <location>
        <begin position="1547"/>
        <end position="1587"/>
    </location>
</feature>
<dbReference type="Gene3D" id="2.60.40.740">
    <property type="match status" value="10"/>
</dbReference>
<feature type="domain" description="DUF11" evidence="3">
    <location>
        <begin position="2228"/>
        <end position="2359"/>
    </location>
</feature>
<dbReference type="PANTHER" id="PTHR34819">
    <property type="entry name" value="LARGE CYSTEINE-RICH PERIPLASMIC PROTEIN OMCB"/>
    <property type="match status" value="1"/>
</dbReference>
<dbReference type="InterPro" id="IPR023365">
    <property type="entry name" value="Sortase_dom-sf"/>
</dbReference>
<gene>
    <name evidence="4" type="ORF">ADN01_14370</name>
</gene>
<dbReference type="RefSeq" id="WP_062418398.1">
    <property type="nucleotide sequence ID" value="NZ_DF967974.1"/>
</dbReference>
<feature type="domain" description="DUF11" evidence="3">
    <location>
        <begin position="2816"/>
        <end position="2938"/>
    </location>
</feature>
<keyword evidence="1" id="KW-0378">Hydrolase</keyword>
<feature type="compositionally biased region" description="Polar residues" evidence="2">
    <location>
        <begin position="1554"/>
        <end position="1564"/>
    </location>
</feature>
<dbReference type="NCBIfam" id="TIGR01451">
    <property type="entry name" value="B_ant_repeat"/>
    <property type="match status" value="10"/>
</dbReference>
<evidence type="ECO:0000256" key="1">
    <source>
        <dbReference type="ARBA" id="ARBA00022801"/>
    </source>
</evidence>
<dbReference type="NCBIfam" id="TIGR04226">
    <property type="entry name" value="RrgB_K2N_iso_D2"/>
    <property type="match status" value="3"/>
</dbReference>
<dbReference type="Gene3D" id="2.60.40.10">
    <property type="entry name" value="Immunoglobulins"/>
    <property type="match status" value="1"/>
</dbReference>
<feature type="domain" description="DUF11" evidence="3">
    <location>
        <begin position="3256"/>
        <end position="3382"/>
    </location>
</feature>
<feature type="domain" description="DUF11" evidence="3">
    <location>
        <begin position="1764"/>
        <end position="1886"/>
    </location>
</feature>
<feature type="region of interest" description="Disordered" evidence="2">
    <location>
        <begin position="2186"/>
        <end position="2227"/>
    </location>
</feature>
<feature type="domain" description="DUF11" evidence="3">
    <location>
        <begin position="1097"/>
        <end position="1203"/>
    </location>
</feature>